<dbReference type="Proteomes" id="UP001213972">
    <property type="component" value="Chromosome"/>
</dbReference>
<evidence type="ECO:0000313" key="2">
    <source>
        <dbReference type="EMBL" id="WEK12372.1"/>
    </source>
</evidence>
<feature type="transmembrane region" description="Helical" evidence="1">
    <location>
        <begin position="18"/>
        <end position="37"/>
    </location>
</feature>
<keyword evidence="1" id="KW-1133">Transmembrane helix</keyword>
<dbReference type="InterPro" id="IPR049790">
    <property type="entry name" value="Rv3655c/TadE"/>
</dbReference>
<dbReference type="NCBIfam" id="NF041390">
    <property type="entry name" value="TadE_Rv3655c"/>
    <property type="match status" value="1"/>
</dbReference>
<proteinExistence type="predicted"/>
<keyword evidence="1" id="KW-0472">Membrane</keyword>
<keyword evidence="1" id="KW-0812">Transmembrane</keyword>
<reference evidence="2" key="1">
    <citation type="submission" date="2023-03" db="EMBL/GenBank/DDBJ databases">
        <title>Andean soil-derived lignocellulolytic bacterial consortium as a source of novel taxa and putative plastic-active enzymes.</title>
        <authorList>
            <person name="Diaz-Garcia L."/>
            <person name="Chuvochina M."/>
            <person name="Feuerriegel G."/>
            <person name="Bunk B."/>
            <person name="Sproer C."/>
            <person name="Streit W.R."/>
            <person name="Rodriguez L.M."/>
            <person name="Overmann J."/>
            <person name="Jimenez D.J."/>
        </authorList>
    </citation>
    <scope>NUCLEOTIDE SEQUENCE</scope>
    <source>
        <strain evidence="2">MAG 4610</strain>
    </source>
</reference>
<name>A0AAJ5VY93_9MICO</name>
<evidence type="ECO:0000313" key="3">
    <source>
        <dbReference type="Proteomes" id="UP001213972"/>
    </source>
</evidence>
<organism evidence="2 3">
    <name type="scientific">Candidatus Microbacterium phytovorans</name>
    <dbReference type="NCBI Taxonomy" id="3121374"/>
    <lineage>
        <taxon>Bacteria</taxon>
        <taxon>Bacillati</taxon>
        <taxon>Actinomycetota</taxon>
        <taxon>Actinomycetes</taxon>
        <taxon>Micrococcales</taxon>
        <taxon>Microbacteriaceae</taxon>
        <taxon>Microbacterium</taxon>
    </lineage>
</organism>
<protein>
    <submittedName>
        <fullName evidence="2">TadE family type IV pilus minor pilin</fullName>
    </submittedName>
</protein>
<dbReference type="AlphaFoldDB" id="A0AAJ5VY93"/>
<dbReference type="EMBL" id="CP119321">
    <property type="protein sequence ID" value="WEK12372.1"/>
    <property type="molecule type" value="Genomic_DNA"/>
</dbReference>
<accession>A0AAJ5VY93</accession>
<evidence type="ECO:0000256" key="1">
    <source>
        <dbReference type="SAM" id="Phobius"/>
    </source>
</evidence>
<gene>
    <name evidence="2" type="ORF">P0Y48_07735</name>
</gene>
<sequence>MTHRRSIGDDLGSVAAEFAVVVPAVVLIVALAAATLAGTSRQVRLEQAAAQGARLAARGEGDGRVREAVAVLVSGARVAIGSDGDFDCVDVSAPSGVPLPLPALTARSCALSGGL</sequence>